<feature type="domain" description="AP2/ERF" evidence="6">
    <location>
        <begin position="37"/>
        <end position="69"/>
    </location>
</feature>
<dbReference type="PANTHER" id="PTHR32467:SF90">
    <property type="entry name" value="AP2-LIKE ETHYLENE-RESPONSIVE TRANSCRIPTION FACTOR AIL1"/>
    <property type="match status" value="1"/>
</dbReference>
<evidence type="ECO:0000256" key="2">
    <source>
        <dbReference type="ARBA" id="ARBA00023015"/>
    </source>
</evidence>
<organism evidence="7 8">
    <name type="scientific">Lithocarpus litseifolius</name>
    <dbReference type="NCBI Taxonomy" id="425828"/>
    <lineage>
        <taxon>Eukaryota</taxon>
        <taxon>Viridiplantae</taxon>
        <taxon>Streptophyta</taxon>
        <taxon>Embryophyta</taxon>
        <taxon>Tracheophyta</taxon>
        <taxon>Spermatophyta</taxon>
        <taxon>Magnoliopsida</taxon>
        <taxon>eudicotyledons</taxon>
        <taxon>Gunneridae</taxon>
        <taxon>Pentapetalae</taxon>
        <taxon>rosids</taxon>
        <taxon>fabids</taxon>
        <taxon>Fagales</taxon>
        <taxon>Fagaceae</taxon>
        <taxon>Lithocarpus</taxon>
    </lineage>
</organism>
<evidence type="ECO:0000259" key="6">
    <source>
        <dbReference type="PROSITE" id="PS51032"/>
    </source>
</evidence>
<dbReference type="GO" id="GO:0003700">
    <property type="term" value="F:DNA-binding transcription factor activity"/>
    <property type="evidence" value="ECO:0007669"/>
    <property type="project" value="InterPro"/>
</dbReference>
<keyword evidence="2" id="KW-0805">Transcription regulation</keyword>
<dbReference type="PANTHER" id="PTHR32467">
    <property type="entry name" value="AP2-LIKE ETHYLENE-RESPONSIVE TRANSCRIPTION FACTOR"/>
    <property type="match status" value="1"/>
</dbReference>
<proteinExistence type="predicted"/>
<evidence type="ECO:0000313" key="8">
    <source>
        <dbReference type="Proteomes" id="UP001459277"/>
    </source>
</evidence>
<evidence type="ECO:0000256" key="5">
    <source>
        <dbReference type="ARBA" id="ARBA00023242"/>
    </source>
</evidence>
<dbReference type="AlphaFoldDB" id="A0AAW2DGX2"/>
<dbReference type="InterPro" id="IPR001471">
    <property type="entry name" value="AP2/ERF_dom"/>
</dbReference>
<dbReference type="Gene3D" id="3.30.730.10">
    <property type="entry name" value="AP2/ERF domain"/>
    <property type="match status" value="1"/>
</dbReference>
<protein>
    <recommendedName>
        <fullName evidence="6">AP2/ERF domain-containing protein</fullName>
    </recommendedName>
</protein>
<dbReference type="PROSITE" id="PS51032">
    <property type="entry name" value="AP2_ERF"/>
    <property type="match status" value="1"/>
</dbReference>
<dbReference type="InterPro" id="IPR016177">
    <property type="entry name" value="DNA-bd_dom_sf"/>
</dbReference>
<name>A0AAW2DGX2_9ROSI</name>
<comment type="subcellular location">
    <subcellularLocation>
        <location evidence="1">Nucleus</location>
    </subcellularLocation>
</comment>
<dbReference type="GO" id="GO:0003677">
    <property type="term" value="F:DNA binding"/>
    <property type="evidence" value="ECO:0007669"/>
    <property type="project" value="UniProtKB-KW"/>
</dbReference>
<sequence length="95" mass="10947">MISTYEKELEEMKNITRQEFVANLRRKSSGFSRGASMYRGVTRHHQLGRWQARIGSVAGNKDLYLGTFSVLHFQTNLCLTFIVHDSCRHIPGQTM</sequence>
<dbReference type="InterPro" id="IPR036955">
    <property type="entry name" value="AP2/ERF_dom_sf"/>
</dbReference>
<dbReference type="Proteomes" id="UP001459277">
    <property type="component" value="Unassembled WGS sequence"/>
</dbReference>
<dbReference type="SMART" id="SM00380">
    <property type="entry name" value="AP2"/>
    <property type="match status" value="1"/>
</dbReference>
<keyword evidence="4" id="KW-0804">Transcription</keyword>
<evidence type="ECO:0000256" key="4">
    <source>
        <dbReference type="ARBA" id="ARBA00023163"/>
    </source>
</evidence>
<accession>A0AAW2DGX2</accession>
<evidence type="ECO:0000313" key="7">
    <source>
        <dbReference type="EMBL" id="KAL0009877.1"/>
    </source>
</evidence>
<comment type="caution">
    <text evidence="7">The sequence shown here is derived from an EMBL/GenBank/DDBJ whole genome shotgun (WGS) entry which is preliminary data.</text>
</comment>
<gene>
    <name evidence="7" type="ORF">SO802_004985</name>
</gene>
<keyword evidence="8" id="KW-1185">Reference proteome</keyword>
<dbReference type="EMBL" id="JAZDWU010000002">
    <property type="protein sequence ID" value="KAL0009877.1"/>
    <property type="molecule type" value="Genomic_DNA"/>
</dbReference>
<evidence type="ECO:0000256" key="1">
    <source>
        <dbReference type="ARBA" id="ARBA00004123"/>
    </source>
</evidence>
<dbReference type="GO" id="GO:0005634">
    <property type="term" value="C:nucleus"/>
    <property type="evidence" value="ECO:0007669"/>
    <property type="project" value="UniProtKB-SubCell"/>
</dbReference>
<keyword evidence="3" id="KW-0238">DNA-binding</keyword>
<dbReference type="SUPFAM" id="SSF54171">
    <property type="entry name" value="DNA-binding domain"/>
    <property type="match status" value="1"/>
</dbReference>
<evidence type="ECO:0000256" key="3">
    <source>
        <dbReference type="ARBA" id="ARBA00023125"/>
    </source>
</evidence>
<keyword evidence="5" id="KW-0539">Nucleus</keyword>
<reference evidence="7 8" key="1">
    <citation type="submission" date="2024-01" db="EMBL/GenBank/DDBJ databases">
        <title>A telomere-to-telomere, gap-free genome of sweet tea (Lithocarpus litseifolius).</title>
        <authorList>
            <person name="Zhou J."/>
        </authorList>
    </citation>
    <scope>NUCLEOTIDE SEQUENCE [LARGE SCALE GENOMIC DNA]</scope>
    <source>
        <strain evidence="7">Zhou-2022a</strain>
        <tissue evidence="7">Leaf</tissue>
    </source>
</reference>